<dbReference type="KEGG" id="schv:BRCON_0029"/>
<protein>
    <submittedName>
        <fullName evidence="1">Uncharacterized protein</fullName>
    </submittedName>
</protein>
<name>A0A2Z4Y1K3_SUMC1</name>
<organism evidence="1 2">
    <name type="scientific">Sumerlaea chitinivorans</name>
    <dbReference type="NCBI Taxonomy" id="2250252"/>
    <lineage>
        <taxon>Bacteria</taxon>
        <taxon>Candidatus Sumerlaeota</taxon>
        <taxon>Candidatus Sumerlaeia</taxon>
        <taxon>Candidatus Sumerlaeales</taxon>
        <taxon>Candidatus Sumerlaeaceae</taxon>
        <taxon>Candidatus Sumerlaea</taxon>
    </lineage>
</organism>
<gene>
    <name evidence="1" type="ORF">BRCON_0029</name>
</gene>
<dbReference type="Proteomes" id="UP000262583">
    <property type="component" value="Chromosome"/>
</dbReference>
<sequence>MMRRASKKPAATFTFHQALTRAAPQNAATESGVLRYFS</sequence>
<accession>A0A2Z4Y1K3</accession>
<reference evidence="1 2" key="1">
    <citation type="submission" date="2018-05" db="EMBL/GenBank/DDBJ databases">
        <title>A metagenomic window into the 2 km-deep terrestrial subsurface aquifer revealed taxonomically and functionally diverse microbial community comprising novel uncultured bacterial lineages.</title>
        <authorList>
            <person name="Kadnikov V.V."/>
            <person name="Mardanov A.V."/>
            <person name="Beletsky A.V."/>
            <person name="Banks D."/>
            <person name="Pimenov N.V."/>
            <person name="Frank Y.A."/>
            <person name="Karnachuk O.V."/>
            <person name="Ravin N.V."/>
        </authorList>
    </citation>
    <scope>NUCLEOTIDE SEQUENCE [LARGE SCALE GENOMIC DNA]</scope>
    <source>
        <strain evidence="1">BY</strain>
    </source>
</reference>
<evidence type="ECO:0000313" key="1">
    <source>
        <dbReference type="EMBL" id="AXA34806.1"/>
    </source>
</evidence>
<dbReference type="EMBL" id="CP030759">
    <property type="protein sequence ID" value="AXA34806.1"/>
    <property type="molecule type" value="Genomic_DNA"/>
</dbReference>
<dbReference type="AlphaFoldDB" id="A0A2Z4Y1K3"/>
<evidence type="ECO:0000313" key="2">
    <source>
        <dbReference type="Proteomes" id="UP000262583"/>
    </source>
</evidence>
<proteinExistence type="predicted"/>